<dbReference type="EMBL" id="CP064791">
    <property type="protein sequence ID" value="QSG13632.1"/>
    <property type="molecule type" value="Genomic_DNA"/>
</dbReference>
<dbReference type="PANTHER" id="PTHR47961:SF6">
    <property type="entry name" value="DNA-DIRECTED DNA POLYMERASE"/>
    <property type="match status" value="1"/>
</dbReference>
<dbReference type="Gene3D" id="1.10.10.10">
    <property type="entry name" value="Winged helix-like DNA-binding domain superfamily/Winged helix DNA-binding domain"/>
    <property type="match status" value="1"/>
</dbReference>
<accession>A0A897NLK7</accession>
<organism evidence="7 8">
    <name type="scientific">Halapricum desulfuricans</name>
    <dbReference type="NCBI Taxonomy" id="2841257"/>
    <lineage>
        <taxon>Archaea</taxon>
        <taxon>Methanobacteriati</taxon>
        <taxon>Methanobacteriota</taxon>
        <taxon>Stenosarchaea group</taxon>
        <taxon>Halobacteria</taxon>
        <taxon>Halobacteriales</taxon>
        <taxon>Haloarculaceae</taxon>
        <taxon>Halapricum</taxon>
    </lineage>
</organism>
<dbReference type="GO" id="GO:0003676">
    <property type="term" value="F:nucleic acid binding"/>
    <property type="evidence" value="ECO:0007669"/>
    <property type="project" value="InterPro"/>
</dbReference>
<dbReference type="CDD" id="cd18795">
    <property type="entry name" value="SF2_C_Ski2"/>
    <property type="match status" value="1"/>
</dbReference>
<dbReference type="InterPro" id="IPR027417">
    <property type="entry name" value="P-loop_NTPase"/>
</dbReference>
<keyword evidence="3 7" id="KW-0347">Helicase</keyword>
<dbReference type="Proteomes" id="UP000663292">
    <property type="component" value="Chromosome"/>
</dbReference>
<dbReference type="GO" id="GO:0005524">
    <property type="term" value="F:ATP binding"/>
    <property type="evidence" value="ECO:0007669"/>
    <property type="project" value="UniProtKB-KW"/>
</dbReference>
<dbReference type="PANTHER" id="PTHR47961">
    <property type="entry name" value="DNA POLYMERASE THETA, PUTATIVE (AFU_ORTHOLOGUE AFUA_1G05260)-RELATED"/>
    <property type="match status" value="1"/>
</dbReference>
<dbReference type="Gene3D" id="1.10.150.20">
    <property type="entry name" value="5' to 3' exonuclease, C-terminal subdomain"/>
    <property type="match status" value="1"/>
</dbReference>
<feature type="domain" description="Helicase ATP-binding" evidence="5">
    <location>
        <begin position="77"/>
        <end position="246"/>
    </location>
</feature>
<dbReference type="InterPro" id="IPR011545">
    <property type="entry name" value="DEAD/DEAH_box_helicase_dom"/>
</dbReference>
<keyword evidence="1" id="KW-0547">Nucleotide-binding</keyword>
<reference evidence="7 8" key="1">
    <citation type="submission" date="2020-11" db="EMBL/GenBank/DDBJ databases">
        <title>Carbohydrate-dependent, anaerobic sulfur respiration: A novel catabolism in halophilic archaea.</title>
        <authorList>
            <person name="Sorokin D.Y."/>
            <person name="Messina E."/>
            <person name="Smedile F."/>
            <person name="La Cono V."/>
            <person name="Hallsworth J.E."/>
            <person name="Yakimov M.M."/>
        </authorList>
    </citation>
    <scope>NUCLEOTIDE SEQUENCE [LARGE SCALE GENOMIC DNA]</scope>
    <source>
        <strain evidence="7 8">HSR-Est</strain>
    </source>
</reference>
<dbReference type="Pfam" id="PF00270">
    <property type="entry name" value="DEAD"/>
    <property type="match status" value="1"/>
</dbReference>
<dbReference type="Pfam" id="PF23445">
    <property type="entry name" value="WHD_SNRNP200"/>
    <property type="match status" value="1"/>
</dbReference>
<keyword evidence="8" id="KW-1185">Reference proteome</keyword>
<dbReference type="Pfam" id="PF02889">
    <property type="entry name" value="Sec63"/>
    <property type="match status" value="1"/>
</dbReference>
<dbReference type="SMART" id="SM00487">
    <property type="entry name" value="DEXDc"/>
    <property type="match status" value="1"/>
</dbReference>
<dbReference type="SUPFAM" id="SSF158702">
    <property type="entry name" value="Sec63 N-terminal domain-like"/>
    <property type="match status" value="1"/>
</dbReference>
<evidence type="ECO:0000313" key="7">
    <source>
        <dbReference type="EMBL" id="QSG13632.1"/>
    </source>
</evidence>
<evidence type="ECO:0000256" key="1">
    <source>
        <dbReference type="ARBA" id="ARBA00022741"/>
    </source>
</evidence>
<gene>
    <name evidence="7" type="primary">bRR2</name>
    <name evidence="7" type="ORF">HSEST_0069</name>
</gene>
<dbReference type="SUPFAM" id="SSF52540">
    <property type="entry name" value="P-loop containing nucleoside triphosphate hydrolases"/>
    <property type="match status" value="1"/>
</dbReference>
<dbReference type="PROSITE" id="PS51194">
    <property type="entry name" value="HELICASE_CTER"/>
    <property type="match status" value="1"/>
</dbReference>
<dbReference type="GO" id="GO:0004386">
    <property type="term" value="F:helicase activity"/>
    <property type="evidence" value="ECO:0007669"/>
    <property type="project" value="UniProtKB-KW"/>
</dbReference>
<evidence type="ECO:0000259" key="6">
    <source>
        <dbReference type="PROSITE" id="PS51194"/>
    </source>
</evidence>
<dbReference type="Pfam" id="PF00271">
    <property type="entry name" value="Helicase_C"/>
    <property type="match status" value="1"/>
</dbReference>
<dbReference type="SUPFAM" id="SSF46785">
    <property type="entry name" value="Winged helix' DNA-binding domain"/>
    <property type="match status" value="1"/>
</dbReference>
<dbReference type="Gene3D" id="3.40.50.300">
    <property type="entry name" value="P-loop containing nucleotide triphosphate hydrolases"/>
    <property type="match status" value="2"/>
</dbReference>
<dbReference type="InterPro" id="IPR057842">
    <property type="entry name" value="WH_MER3"/>
</dbReference>
<dbReference type="SMART" id="SM00973">
    <property type="entry name" value="Sec63"/>
    <property type="match status" value="1"/>
</dbReference>
<evidence type="ECO:0000259" key="5">
    <source>
        <dbReference type="PROSITE" id="PS51192"/>
    </source>
</evidence>
<proteinExistence type="predicted"/>
<dbReference type="Pfam" id="PF14520">
    <property type="entry name" value="HHH_5"/>
    <property type="match status" value="1"/>
</dbReference>
<name>A0A897NLK7_9EURY</name>
<dbReference type="InterPro" id="IPR001650">
    <property type="entry name" value="Helicase_C-like"/>
</dbReference>
<dbReference type="InterPro" id="IPR036390">
    <property type="entry name" value="WH_DNA-bd_sf"/>
</dbReference>
<dbReference type="Gene3D" id="1.10.3380.10">
    <property type="entry name" value="Sec63 N-terminal domain-like domain"/>
    <property type="match status" value="1"/>
</dbReference>
<evidence type="ECO:0000256" key="2">
    <source>
        <dbReference type="ARBA" id="ARBA00022801"/>
    </source>
</evidence>
<sequence>MGGRVPNINPAGRSRFSPSAFPLGRSLRKHYAVRHPGSGVASYVDGETEIPVSDVLPDFADAFPFERFNRMQTETLPALLERDDNVVVSAPTASGKTAVAEVAISETLRTGGTALFIAPLRALTNEKEREWERFEELGYSVYVVTGERDLNPRRAERADVLVMTPEKADSATRKHDTPRYSFVTDIDTCVIDEVHLLDSERRGSVLEVTISRFRRLCDPRIVALSATMPNIEDVADWLDAPPETTFEFGEEYRPVPLNADVKTYTHGDNAFADKYRRLYRAMDLVEPHLDDEGQALVFVSSRQDTVQAAKKARDELVERDIPMGARGDYDFHNDAAELSNDTLRQSVLDGVAFHHAGLSRADKNRVERWFREGKIQLLFSTSTLAWGVNLPARCVVIRDTKYHDPLEGEVDMSPLDVLQMLGRAGRPGYDDTGYAWVVADRSEADKYRRLLRDGKDIESRLAEDLPSHLNAEIAMGTIDDLDDVLSWLETTFYHVRAESAPAQYDDAANLREHASTTLRGLVDRGFVEMDDDLTVDATALGRLASKFYLRLDTARSFADLAEDADDLTDDGVLRAVAQADAFDSVSARQDEEDAVDAVLGGRADALDPGPRKVYAILRSGMNGTVPSKLKSDSWIIRQNALRLLAALRAFLDRFADASAANLARRVEARVEHGLSEDAVALTAIDGVGSGRAKTLAAAGFATPVDVLDADRGTLTAAGLSESVAERVQERARDLPKVVVEWGSFPETIARGENSMQEVTVRNVAGGARAGVRVTVNGVEMTATDCYLGETTLPVGVFGGDADELTFRVEIAHPELPLEPVVETRSVTVMNRV</sequence>
<feature type="domain" description="Helicase C-terminal" evidence="6">
    <location>
        <begin position="277"/>
        <end position="473"/>
    </location>
</feature>
<dbReference type="AlphaFoldDB" id="A0A897NLK7"/>
<keyword evidence="4" id="KW-0067">ATP-binding</keyword>
<dbReference type="InterPro" id="IPR014001">
    <property type="entry name" value="Helicase_ATP-bd"/>
</dbReference>
<dbReference type="InterPro" id="IPR036388">
    <property type="entry name" value="WH-like_DNA-bd_sf"/>
</dbReference>
<dbReference type="InterPro" id="IPR050474">
    <property type="entry name" value="Hel308_SKI2-like"/>
</dbReference>
<evidence type="ECO:0000256" key="3">
    <source>
        <dbReference type="ARBA" id="ARBA00022806"/>
    </source>
</evidence>
<dbReference type="GO" id="GO:0016787">
    <property type="term" value="F:hydrolase activity"/>
    <property type="evidence" value="ECO:0007669"/>
    <property type="project" value="UniProtKB-KW"/>
</dbReference>
<dbReference type="InterPro" id="IPR004179">
    <property type="entry name" value="Sec63-dom"/>
</dbReference>
<dbReference type="GO" id="GO:0140097">
    <property type="term" value="F:catalytic activity, acting on DNA"/>
    <property type="evidence" value="ECO:0007669"/>
    <property type="project" value="UniProtKB-ARBA"/>
</dbReference>
<evidence type="ECO:0000313" key="8">
    <source>
        <dbReference type="Proteomes" id="UP000663292"/>
    </source>
</evidence>
<protein>
    <submittedName>
        <fullName evidence="7">Replicative superfamily II helicase</fullName>
    </submittedName>
</protein>
<dbReference type="SMART" id="SM00490">
    <property type="entry name" value="HELICc"/>
    <property type="match status" value="1"/>
</dbReference>
<keyword evidence="2" id="KW-0378">Hydrolase</keyword>
<dbReference type="PROSITE" id="PS51192">
    <property type="entry name" value="HELICASE_ATP_BIND_1"/>
    <property type="match status" value="1"/>
</dbReference>
<evidence type="ECO:0000256" key="4">
    <source>
        <dbReference type="ARBA" id="ARBA00022840"/>
    </source>
</evidence>